<feature type="non-terminal residue" evidence="2">
    <location>
        <position position="1"/>
    </location>
</feature>
<feature type="compositionally biased region" description="Basic and acidic residues" evidence="1">
    <location>
        <begin position="52"/>
        <end position="62"/>
    </location>
</feature>
<dbReference type="AlphaFoldDB" id="A0A9W7F9W1"/>
<accession>A0A9W7F9W1</accession>
<evidence type="ECO:0000256" key="1">
    <source>
        <dbReference type="SAM" id="MobiDB-lite"/>
    </source>
</evidence>
<dbReference type="EMBL" id="BRXZ01000285">
    <property type="protein sequence ID" value="GMI08845.1"/>
    <property type="molecule type" value="Genomic_DNA"/>
</dbReference>
<keyword evidence="3" id="KW-1185">Reference proteome</keyword>
<comment type="caution">
    <text evidence="2">The sequence shown here is derived from an EMBL/GenBank/DDBJ whole genome shotgun (WGS) entry which is preliminary data.</text>
</comment>
<dbReference type="Proteomes" id="UP001165082">
    <property type="component" value="Unassembled WGS sequence"/>
</dbReference>
<feature type="region of interest" description="Disordered" evidence="1">
    <location>
        <begin position="17"/>
        <end position="62"/>
    </location>
</feature>
<proteinExistence type="predicted"/>
<protein>
    <submittedName>
        <fullName evidence="2">Uncharacterized protein</fullName>
    </submittedName>
</protein>
<gene>
    <name evidence="2" type="ORF">TrRE_jg2154</name>
</gene>
<evidence type="ECO:0000313" key="2">
    <source>
        <dbReference type="EMBL" id="GMI08845.1"/>
    </source>
</evidence>
<name>A0A9W7F9W1_9STRA</name>
<feature type="compositionally biased region" description="Basic and acidic residues" evidence="1">
    <location>
        <begin position="28"/>
        <end position="42"/>
    </location>
</feature>
<reference evidence="2" key="1">
    <citation type="submission" date="2022-07" db="EMBL/GenBank/DDBJ databases">
        <title>Genome analysis of Parmales, a sister group of diatoms, reveals the evolutionary specialization of diatoms from phago-mixotrophs to photoautotrophs.</title>
        <authorList>
            <person name="Ban H."/>
            <person name="Sato S."/>
            <person name="Yoshikawa S."/>
            <person name="Kazumasa Y."/>
            <person name="Nakamura Y."/>
            <person name="Ichinomiya M."/>
            <person name="Saitoh K."/>
            <person name="Sato N."/>
            <person name="Blanc-Mathieu R."/>
            <person name="Endo H."/>
            <person name="Kuwata A."/>
            <person name="Ogata H."/>
        </authorList>
    </citation>
    <scope>NUCLEOTIDE SEQUENCE</scope>
</reference>
<sequence length="62" mass="6562">SSSGSYGPLTAVRVMALNRRNHAGGGARRREGYESEGSRDSTRGIADSEGSESDRESVDSET</sequence>
<evidence type="ECO:0000313" key="3">
    <source>
        <dbReference type="Proteomes" id="UP001165082"/>
    </source>
</evidence>
<organism evidence="2 3">
    <name type="scientific">Triparma retinervis</name>
    <dbReference type="NCBI Taxonomy" id="2557542"/>
    <lineage>
        <taxon>Eukaryota</taxon>
        <taxon>Sar</taxon>
        <taxon>Stramenopiles</taxon>
        <taxon>Ochrophyta</taxon>
        <taxon>Bolidophyceae</taxon>
        <taxon>Parmales</taxon>
        <taxon>Triparmaceae</taxon>
        <taxon>Triparma</taxon>
    </lineage>
</organism>